<dbReference type="Proteomes" id="UP000027195">
    <property type="component" value="Unassembled WGS sequence"/>
</dbReference>
<dbReference type="InterPro" id="IPR002938">
    <property type="entry name" value="FAD-bd"/>
</dbReference>
<dbReference type="HOGENOM" id="CLU_009665_20_3_1"/>
<dbReference type="InterPro" id="IPR038220">
    <property type="entry name" value="PHOX_C_sf"/>
</dbReference>
<dbReference type="AlphaFoldDB" id="A0A067M984"/>
<comment type="cofactor">
    <cofactor evidence="1">
        <name>FAD</name>
        <dbReference type="ChEBI" id="CHEBI:57692"/>
    </cofactor>
</comment>
<gene>
    <name evidence="6" type="ORF">BOTBODRAFT_37975</name>
</gene>
<name>A0A067M984_BOTB1</name>
<dbReference type="PANTHER" id="PTHR43004:SF19">
    <property type="entry name" value="BINDING MONOOXYGENASE, PUTATIVE (JCVI)-RELATED"/>
    <property type="match status" value="1"/>
</dbReference>
<organism evidence="6 7">
    <name type="scientific">Botryobasidium botryosum (strain FD-172 SS1)</name>
    <dbReference type="NCBI Taxonomy" id="930990"/>
    <lineage>
        <taxon>Eukaryota</taxon>
        <taxon>Fungi</taxon>
        <taxon>Dikarya</taxon>
        <taxon>Basidiomycota</taxon>
        <taxon>Agaricomycotina</taxon>
        <taxon>Agaricomycetes</taxon>
        <taxon>Cantharellales</taxon>
        <taxon>Botryobasidiaceae</taxon>
        <taxon>Botryobasidium</taxon>
    </lineage>
</organism>
<keyword evidence="7" id="KW-1185">Reference proteome</keyword>
<protein>
    <recommendedName>
        <fullName evidence="5">FAD-binding domain-containing protein</fullName>
    </recommendedName>
</protein>
<dbReference type="STRING" id="930990.A0A067M984"/>
<proteinExistence type="predicted"/>
<accession>A0A067M984</accession>
<keyword evidence="4" id="KW-0560">Oxidoreductase</keyword>
<evidence type="ECO:0000256" key="2">
    <source>
        <dbReference type="ARBA" id="ARBA00022630"/>
    </source>
</evidence>
<reference evidence="7" key="1">
    <citation type="journal article" date="2014" name="Proc. Natl. Acad. Sci. U.S.A.">
        <title>Extensive sampling of basidiomycete genomes demonstrates inadequacy of the white-rot/brown-rot paradigm for wood decay fungi.</title>
        <authorList>
            <person name="Riley R."/>
            <person name="Salamov A.A."/>
            <person name="Brown D.W."/>
            <person name="Nagy L.G."/>
            <person name="Floudas D."/>
            <person name="Held B.W."/>
            <person name="Levasseur A."/>
            <person name="Lombard V."/>
            <person name="Morin E."/>
            <person name="Otillar R."/>
            <person name="Lindquist E.A."/>
            <person name="Sun H."/>
            <person name="LaButti K.M."/>
            <person name="Schmutz J."/>
            <person name="Jabbour D."/>
            <person name="Luo H."/>
            <person name="Baker S.E."/>
            <person name="Pisabarro A.G."/>
            <person name="Walton J.D."/>
            <person name="Blanchette R.A."/>
            <person name="Henrissat B."/>
            <person name="Martin F."/>
            <person name="Cullen D."/>
            <person name="Hibbett D.S."/>
            <person name="Grigoriev I.V."/>
        </authorList>
    </citation>
    <scope>NUCLEOTIDE SEQUENCE [LARGE SCALE GENOMIC DNA]</scope>
    <source>
        <strain evidence="7">FD-172 SS1</strain>
    </source>
</reference>
<evidence type="ECO:0000256" key="1">
    <source>
        <dbReference type="ARBA" id="ARBA00001974"/>
    </source>
</evidence>
<dbReference type="Gene3D" id="3.30.70.2450">
    <property type="match status" value="1"/>
</dbReference>
<evidence type="ECO:0000313" key="6">
    <source>
        <dbReference type="EMBL" id="KDQ08402.1"/>
    </source>
</evidence>
<keyword evidence="2" id="KW-0285">Flavoprotein</keyword>
<evidence type="ECO:0000259" key="5">
    <source>
        <dbReference type="Pfam" id="PF01494"/>
    </source>
</evidence>
<dbReference type="Gene3D" id="3.50.50.60">
    <property type="entry name" value="FAD/NAD(P)-binding domain"/>
    <property type="match status" value="1"/>
</dbReference>
<dbReference type="GO" id="GO:0071949">
    <property type="term" value="F:FAD binding"/>
    <property type="evidence" value="ECO:0007669"/>
    <property type="project" value="InterPro"/>
</dbReference>
<dbReference type="EMBL" id="KL198091">
    <property type="protein sequence ID" value="KDQ08402.1"/>
    <property type="molecule type" value="Genomic_DNA"/>
</dbReference>
<keyword evidence="3" id="KW-0274">FAD</keyword>
<dbReference type="PRINTS" id="PR00420">
    <property type="entry name" value="RNGMNOXGNASE"/>
</dbReference>
<feature type="domain" description="FAD-binding" evidence="5">
    <location>
        <begin position="11"/>
        <end position="358"/>
    </location>
</feature>
<evidence type="ECO:0000313" key="7">
    <source>
        <dbReference type="Proteomes" id="UP000027195"/>
    </source>
</evidence>
<dbReference type="InterPro" id="IPR036188">
    <property type="entry name" value="FAD/NAD-bd_sf"/>
</dbReference>
<dbReference type="SUPFAM" id="SSF51905">
    <property type="entry name" value="FAD/NAD(P)-binding domain"/>
    <property type="match status" value="1"/>
</dbReference>
<dbReference type="InParanoid" id="A0A067M984"/>
<evidence type="ECO:0000256" key="4">
    <source>
        <dbReference type="ARBA" id="ARBA00023002"/>
    </source>
</evidence>
<dbReference type="PANTHER" id="PTHR43004">
    <property type="entry name" value="TRK SYSTEM POTASSIUM UPTAKE PROTEIN"/>
    <property type="match status" value="1"/>
</dbReference>
<dbReference type="Gene3D" id="3.40.30.20">
    <property type="match status" value="1"/>
</dbReference>
<dbReference type="OrthoDB" id="2690153at2759"/>
<sequence length="567" mass="61615">MDTLKSSNNATAVLIVGAGPAGLTAALTLAKNNIPVRIIEKNSEFEVRARGAGIYQRTLEVFASLGAIGPIIKNGLPIHAMRAYGPNGRDILKTWNFVEAVEPRPDIPYPSHVIYPQDGTEAALRDTLKEHGVTVELSTELTAFEQDENGVTAHIISRGTSETVRANWLIGTDGGRSVVRKGLSDVSFLGETQEERTTIIADIHVEDFDRDFWHVWSNAQGGRTVIYALHPSPRYTFFLIGDNVDASKEVMSGNLEAFQKMFNSAAGRDDLKVSKINFISKWRPNIRMVNKFSVGRVFLAGDAAHTHSPTGGQGLNTSVQDAHNLGWKLALVHKEIAHPSLLSTYSKERMPVVAEMLNLTTELYTAVYGREGSARAALSEKSDTQAWERGEKLNGLGVNCRWSPIVVDERTVRTEGEVIEAYGVRGGIPRAGDRAPEAPGLIDIANHEAPTTSLFKLFGPNHHTALVFSAGNADFESKISDELNSYNVTAPLVVPVLVLPKGSQPSHAGAPYKVVEDKEGHARAGYYIKSDDDAWVVIVRPDGVIGAIVKGSEGIEKYFSAIFVASP</sequence>
<dbReference type="GO" id="GO:0016709">
    <property type="term" value="F:oxidoreductase activity, acting on paired donors, with incorporation or reduction of molecular oxygen, NAD(P)H as one donor, and incorporation of one atom of oxygen"/>
    <property type="evidence" value="ECO:0007669"/>
    <property type="project" value="UniProtKB-ARBA"/>
</dbReference>
<dbReference type="Pfam" id="PF01494">
    <property type="entry name" value="FAD_binding_3"/>
    <property type="match status" value="1"/>
</dbReference>
<evidence type="ECO:0000256" key="3">
    <source>
        <dbReference type="ARBA" id="ARBA00022827"/>
    </source>
</evidence>
<dbReference type="InterPro" id="IPR050641">
    <property type="entry name" value="RIFMO-like"/>
</dbReference>